<sequence>MTEPATTWRETLRAQLLTARKQRDQTRVSALRCALSAIDNAETPDAETPDAQIPRETAPVVTPDGAIAGAGSGLGSTEVARRQLTDAQIRALLRAEVDERLRAAEQLEDNGAEERAAAVRSEADVLTAVLADGSAPG</sequence>
<name>A0A7I7RVS4_9MYCO</name>
<evidence type="ECO:0000313" key="3">
    <source>
        <dbReference type="Proteomes" id="UP000467428"/>
    </source>
</evidence>
<dbReference type="EMBL" id="AP022593">
    <property type="protein sequence ID" value="BBY48593.1"/>
    <property type="molecule type" value="Genomic_DNA"/>
</dbReference>
<geneLocation type="plasmid" evidence="3">
    <name>pjcm18538 dna</name>
</geneLocation>
<proteinExistence type="predicted"/>
<organism evidence="2 3">
    <name type="scientific">Mycolicibacterium arabiense</name>
    <dbReference type="NCBI Taxonomy" id="1286181"/>
    <lineage>
        <taxon>Bacteria</taxon>
        <taxon>Bacillati</taxon>
        <taxon>Actinomycetota</taxon>
        <taxon>Actinomycetes</taxon>
        <taxon>Mycobacteriales</taxon>
        <taxon>Mycobacteriaceae</taxon>
        <taxon>Mycolicibacterium</taxon>
    </lineage>
</organism>
<reference evidence="2 3" key="1">
    <citation type="journal article" date="2019" name="Emerg. Microbes Infect.">
        <title>Comprehensive subspecies identification of 175 nontuberculous mycobacteria species based on 7547 genomic profiles.</title>
        <authorList>
            <person name="Matsumoto Y."/>
            <person name="Kinjo T."/>
            <person name="Motooka D."/>
            <person name="Nabeya D."/>
            <person name="Jung N."/>
            <person name="Uechi K."/>
            <person name="Horii T."/>
            <person name="Iida T."/>
            <person name="Fujita J."/>
            <person name="Nakamura S."/>
        </authorList>
    </citation>
    <scope>NUCLEOTIDE SEQUENCE [LARGE SCALE GENOMIC DNA]</scope>
    <source>
        <strain evidence="2 3">JCM 18538</strain>
    </source>
</reference>
<evidence type="ECO:0000256" key="1">
    <source>
        <dbReference type="SAM" id="MobiDB-lite"/>
    </source>
</evidence>
<dbReference type="InterPro" id="IPR042184">
    <property type="entry name" value="YqeY/Aim41_N"/>
</dbReference>
<dbReference type="Gene3D" id="1.10.1510.10">
    <property type="entry name" value="Uncharacterised protein YqeY/AIM41 PF09424, N-terminal domain"/>
    <property type="match status" value="1"/>
</dbReference>
<evidence type="ECO:0008006" key="4">
    <source>
        <dbReference type="Google" id="ProtNLM"/>
    </source>
</evidence>
<dbReference type="PANTHER" id="PTHR28055:SF1">
    <property type="entry name" value="ALTERED INHERITANCE OF MITOCHONDRIA PROTEIN 41, MITOCHONDRIAL"/>
    <property type="match status" value="1"/>
</dbReference>
<dbReference type="KEGG" id="marz:MARA_20610"/>
<gene>
    <name evidence="2" type="ORF">MARA_20610</name>
</gene>
<feature type="region of interest" description="Disordered" evidence="1">
    <location>
        <begin position="41"/>
        <end position="77"/>
    </location>
</feature>
<dbReference type="PANTHER" id="PTHR28055">
    <property type="entry name" value="ALTERED INHERITANCE OF MITOCHONDRIA PROTEIN 41, MITOCHONDRIAL"/>
    <property type="match status" value="1"/>
</dbReference>
<keyword evidence="3" id="KW-1185">Reference proteome</keyword>
<dbReference type="RefSeq" id="WP_163918351.1">
    <property type="nucleotide sequence ID" value="NZ_AP022593.1"/>
</dbReference>
<dbReference type="InterPro" id="IPR019004">
    <property type="entry name" value="YqeY/Aim41"/>
</dbReference>
<dbReference type="AlphaFoldDB" id="A0A7I7RVS4"/>
<protein>
    <recommendedName>
        <fullName evidence="4">GatB/YqeY</fullName>
    </recommendedName>
</protein>
<accession>A0A7I7RVS4</accession>
<evidence type="ECO:0000313" key="2">
    <source>
        <dbReference type="EMBL" id="BBY48593.1"/>
    </source>
</evidence>
<dbReference type="Proteomes" id="UP000467428">
    <property type="component" value="Chromosome"/>
</dbReference>